<dbReference type="InterPro" id="IPR001138">
    <property type="entry name" value="Zn2Cys6_DnaBD"/>
</dbReference>
<dbReference type="Proteomes" id="UP000699042">
    <property type="component" value="Unassembled WGS sequence"/>
</dbReference>
<dbReference type="CDD" id="cd00067">
    <property type="entry name" value="GAL4"/>
    <property type="match status" value="1"/>
</dbReference>
<dbReference type="Gene3D" id="1.10.630.10">
    <property type="entry name" value="Cytochrome P450"/>
    <property type="match status" value="1"/>
</dbReference>
<dbReference type="InterPro" id="IPR050121">
    <property type="entry name" value="Cytochrome_P450_monoxygenase"/>
</dbReference>
<accession>A0A9P7R974</accession>
<dbReference type="GO" id="GO:0008270">
    <property type="term" value="F:zinc ion binding"/>
    <property type="evidence" value="ECO:0007669"/>
    <property type="project" value="InterPro"/>
</dbReference>
<reference evidence="10" key="1">
    <citation type="submission" date="2021-05" db="EMBL/GenBank/DDBJ databases">
        <title>Comparative genomics of three Colletotrichum scovillei strains and genetic complementation revealed genes involved fungal growth and virulence on chili pepper.</title>
        <authorList>
            <person name="Hsieh D.-K."/>
            <person name="Chuang S.-C."/>
            <person name="Chen C.-Y."/>
            <person name="Chao Y.-T."/>
            <person name="Lu M.-Y.J."/>
            <person name="Lee M.-H."/>
            <person name="Shih M.-C."/>
        </authorList>
    </citation>
    <scope>NUCLEOTIDE SEQUENCE</scope>
    <source>
        <strain evidence="10">Coll-153</strain>
    </source>
</reference>
<dbReference type="GO" id="GO:0020037">
    <property type="term" value="F:heme binding"/>
    <property type="evidence" value="ECO:0007669"/>
    <property type="project" value="InterPro"/>
</dbReference>
<keyword evidence="3 7" id="KW-0349">Heme</keyword>
<evidence type="ECO:0000256" key="4">
    <source>
        <dbReference type="ARBA" id="ARBA00022723"/>
    </source>
</evidence>
<evidence type="ECO:0000256" key="6">
    <source>
        <dbReference type="ARBA" id="ARBA00023242"/>
    </source>
</evidence>
<gene>
    <name evidence="10" type="ORF">JMJ77_000284</name>
</gene>
<dbReference type="InterPro" id="IPR007219">
    <property type="entry name" value="XnlR_reg_dom"/>
</dbReference>
<dbReference type="Pfam" id="PF04082">
    <property type="entry name" value="Fungal_trans"/>
    <property type="match status" value="1"/>
</dbReference>
<evidence type="ECO:0000259" key="9">
    <source>
        <dbReference type="PROSITE" id="PS50048"/>
    </source>
</evidence>
<dbReference type="GO" id="GO:0006351">
    <property type="term" value="P:DNA-templated transcription"/>
    <property type="evidence" value="ECO:0007669"/>
    <property type="project" value="InterPro"/>
</dbReference>
<feature type="region of interest" description="Disordered" evidence="8">
    <location>
        <begin position="1"/>
        <end position="22"/>
    </location>
</feature>
<dbReference type="GO" id="GO:0005506">
    <property type="term" value="F:iron ion binding"/>
    <property type="evidence" value="ECO:0007669"/>
    <property type="project" value="InterPro"/>
</dbReference>
<keyword evidence="11" id="KW-1185">Reference proteome</keyword>
<evidence type="ECO:0000256" key="7">
    <source>
        <dbReference type="PIRSR" id="PIRSR602401-1"/>
    </source>
</evidence>
<keyword evidence="4 7" id="KW-0479">Metal-binding</keyword>
<evidence type="ECO:0000256" key="2">
    <source>
        <dbReference type="ARBA" id="ARBA00010617"/>
    </source>
</evidence>
<name>A0A9P7R974_9PEZI</name>
<dbReference type="InterPro" id="IPR017972">
    <property type="entry name" value="Cyt_P450_CS"/>
</dbReference>
<dbReference type="EMBL" id="JAESDN010000003">
    <property type="protein sequence ID" value="KAG7053193.1"/>
    <property type="molecule type" value="Genomic_DNA"/>
</dbReference>
<dbReference type="SUPFAM" id="SSF57701">
    <property type="entry name" value="Zn2/Cys6 DNA-binding domain"/>
    <property type="match status" value="1"/>
</dbReference>
<dbReference type="PANTHER" id="PTHR24305">
    <property type="entry name" value="CYTOCHROME P450"/>
    <property type="match status" value="1"/>
</dbReference>
<dbReference type="AlphaFoldDB" id="A0A9P7R974"/>
<dbReference type="InterPro" id="IPR002401">
    <property type="entry name" value="Cyt_P450_E_grp-I"/>
</dbReference>
<protein>
    <submittedName>
        <fullName evidence="10">Cytochrome p450</fullName>
    </submittedName>
</protein>
<evidence type="ECO:0000256" key="8">
    <source>
        <dbReference type="SAM" id="MobiDB-lite"/>
    </source>
</evidence>
<dbReference type="CDD" id="cd11058">
    <property type="entry name" value="CYP60B-like"/>
    <property type="match status" value="1"/>
</dbReference>
<organism evidence="10 11">
    <name type="scientific">Colletotrichum scovillei</name>
    <dbReference type="NCBI Taxonomy" id="1209932"/>
    <lineage>
        <taxon>Eukaryota</taxon>
        <taxon>Fungi</taxon>
        <taxon>Dikarya</taxon>
        <taxon>Ascomycota</taxon>
        <taxon>Pezizomycotina</taxon>
        <taxon>Sordariomycetes</taxon>
        <taxon>Hypocreomycetidae</taxon>
        <taxon>Glomerellales</taxon>
        <taxon>Glomerellaceae</taxon>
        <taxon>Colletotrichum</taxon>
        <taxon>Colletotrichum acutatum species complex</taxon>
    </lineage>
</organism>
<feature type="domain" description="Zn(2)-C6 fungal-type" evidence="9">
    <location>
        <begin position="29"/>
        <end position="56"/>
    </location>
</feature>
<evidence type="ECO:0000256" key="3">
    <source>
        <dbReference type="ARBA" id="ARBA00022617"/>
    </source>
</evidence>
<dbReference type="PRINTS" id="PR00385">
    <property type="entry name" value="P450"/>
</dbReference>
<dbReference type="PRINTS" id="PR00463">
    <property type="entry name" value="EP450I"/>
</dbReference>
<dbReference type="InterPro" id="IPR036396">
    <property type="entry name" value="Cyt_P450_sf"/>
</dbReference>
<dbReference type="Gene3D" id="4.10.240.10">
    <property type="entry name" value="Zn(2)-C6 fungal-type DNA-binding domain"/>
    <property type="match status" value="1"/>
</dbReference>
<dbReference type="PROSITE" id="PS50048">
    <property type="entry name" value="ZN2_CY6_FUNGAL_2"/>
    <property type="match status" value="1"/>
</dbReference>
<dbReference type="PROSITE" id="PS00086">
    <property type="entry name" value="CYTOCHROME_P450"/>
    <property type="match status" value="1"/>
</dbReference>
<feature type="region of interest" description="Disordered" evidence="8">
    <location>
        <begin position="95"/>
        <end position="125"/>
    </location>
</feature>
<comment type="cofactor">
    <cofactor evidence="1 7">
        <name>heme</name>
        <dbReference type="ChEBI" id="CHEBI:30413"/>
    </cofactor>
</comment>
<dbReference type="SMART" id="SM00906">
    <property type="entry name" value="Fungal_trans"/>
    <property type="match status" value="1"/>
</dbReference>
<dbReference type="GO" id="GO:0016705">
    <property type="term" value="F:oxidoreductase activity, acting on paired donors, with incorporation or reduction of molecular oxygen"/>
    <property type="evidence" value="ECO:0007669"/>
    <property type="project" value="InterPro"/>
</dbReference>
<dbReference type="InterPro" id="IPR036864">
    <property type="entry name" value="Zn2-C6_fun-type_DNA-bd_sf"/>
</dbReference>
<keyword evidence="5 7" id="KW-0408">Iron</keyword>
<keyword evidence="6" id="KW-0539">Nucleus</keyword>
<dbReference type="InterPro" id="IPR001128">
    <property type="entry name" value="Cyt_P450"/>
</dbReference>
<dbReference type="SMART" id="SM00066">
    <property type="entry name" value="GAL4"/>
    <property type="match status" value="1"/>
</dbReference>
<evidence type="ECO:0000256" key="5">
    <source>
        <dbReference type="ARBA" id="ARBA00023004"/>
    </source>
</evidence>
<evidence type="ECO:0000313" key="10">
    <source>
        <dbReference type="EMBL" id="KAG7053193.1"/>
    </source>
</evidence>
<comment type="similarity">
    <text evidence="2">Belongs to the cytochrome P450 family.</text>
</comment>
<dbReference type="SUPFAM" id="SSF48264">
    <property type="entry name" value="Cytochrome P450"/>
    <property type="match status" value="1"/>
</dbReference>
<feature type="binding site" description="axial binding residue" evidence="7">
    <location>
        <position position="1017"/>
    </location>
    <ligand>
        <name>heme</name>
        <dbReference type="ChEBI" id="CHEBI:30413"/>
    </ligand>
    <ligandPart>
        <name>Fe</name>
        <dbReference type="ChEBI" id="CHEBI:18248"/>
    </ligandPart>
</feature>
<dbReference type="Pfam" id="PF00172">
    <property type="entry name" value="Zn_clus"/>
    <property type="match status" value="1"/>
</dbReference>
<feature type="compositionally biased region" description="Low complexity" evidence="8">
    <location>
        <begin position="104"/>
        <end position="119"/>
    </location>
</feature>
<proteinExistence type="inferred from homology"/>
<dbReference type="GO" id="GO:0004497">
    <property type="term" value="F:monooxygenase activity"/>
    <property type="evidence" value="ECO:0007669"/>
    <property type="project" value="InterPro"/>
</dbReference>
<dbReference type="GO" id="GO:0003677">
    <property type="term" value="F:DNA binding"/>
    <property type="evidence" value="ECO:0007669"/>
    <property type="project" value="InterPro"/>
</dbReference>
<dbReference type="PANTHER" id="PTHR24305:SF210">
    <property type="entry name" value="CYTOCHROME P450 MONOOXYGENASE ASQL-RELATED"/>
    <property type="match status" value="1"/>
</dbReference>
<comment type="caution">
    <text evidence="10">The sequence shown here is derived from an EMBL/GenBank/DDBJ whole genome shotgun (WGS) entry which is preliminary data.</text>
</comment>
<dbReference type="GO" id="GO:0000981">
    <property type="term" value="F:DNA-binding transcription factor activity, RNA polymerase II-specific"/>
    <property type="evidence" value="ECO:0007669"/>
    <property type="project" value="InterPro"/>
</dbReference>
<sequence>MATFPPGASGPDSMSPDSDQPGTSRRLIACVACQKRKVKCSRVFPCANCIRSSSQCIPGTPAPPRGRKPYNQALKARLARCEQLLSGQASAAAAKASPNAVTTPKSSQSQSPADPSPVSKWTPEGKLVEDSNGKLAFMDNYLLGLVNEELRAMDELINLDENERSSPLDSRPSDPNTDLLLGDDASNSSVLDAWPGAALVFKLWQIFLDRVNPFTKVIHVHSFQPHVVEATNGTQGLPENIMALLLSIFLMAVVAMSEEECLNTLKKTKEVAVASFSSGIRQIMRQLNFMRTNDLVILQSLCLYLYSLQDRYDRHSSWVFSGTVIRIAQKMGLHRDGDVLGLKPFESEMRRRVWWQLVSLDAKFALFSGFGHSLLPRDWDAREPSNLNDADIFPAATQPTPDRDGPSEMILCLVRHKITKFLVDTPGLEPVKMMSELNESSGAPPVAGGTREQQMSYYLTHFELLEQSLQHILDHRCNPHAGQVHVMAQGLISALLVQKRHLIKSISDGPRPDAVFQSGEDNAFMWAVSMLEHTAFLYSSSEDTGFLWFADFNFQYDVLLYVVVLLGQRLEGPIAQRAWEKIEIFYRFRPGLFNIPLYFVVGFIYNAYFHPLAKFPGPLYARCSNIPYMAVQTKGAMLPWLSSLHTQYGDVVRIGASRLSIINGQAWKDIYAHKTGGKKSFPKDPRMYGSDPNGHRNLITTLPDSDHSRLRRVFSPAFSERSLKAQAPLILSYVDQLMGNIRRSIQTDSDAKFDMVKLYNLTTFDIMAELAFGESLGLLANSEYSEWVANIFDNLKNNAIAQVGREWSWLGNIVQLVTPPKLKKAADMHFRHAIERVDRRLERDTDQADIWKLVLSQPEGKQIDKFDMYNNASVFMVAGSETTATILSGVTYLLLRNPDKLARLVSEIREVNSEDELDIQRLSALPYLTAVLNEALRWYPPVPVGVWREVPKGGSAVAGHWIPEKTRVSVPQFPANHSPRNFKDPEAFIPERWIPGPEYEPNTKEVVQPFSLGPRNCIGINLAWHEMRLILAKTLWNFDLSLCQESENWSDQKAYILWEKHPLMVTIKSVR</sequence>
<evidence type="ECO:0000256" key="1">
    <source>
        <dbReference type="ARBA" id="ARBA00001971"/>
    </source>
</evidence>
<evidence type="ECO:0000313" key="11">
    <source>
        <dbReference type="Proteomes" id="UP000699042"/>
    </source>
</evidence>
<dbReference type="Pfam" id="PF00067">
    <property type="entry name" value="p450"/>
    <property type="match status" value="1"/>
</dbReference>
<dbReference type="CDD" id="cd12148">
    <property type="entry name" value="fungal_TF_MHR"/>
    <property type="match status" value="1"/>
</dbReference>